<accession>A0A1T4Z113</accession>
<dbReference type="InterPro" id="IPR043968">
    <property type="entry name" value="SGNH"/>
</dbReference>
<sequence>MRARIVVVLGLAALVLGALPATAQDAPRLSSIPAAERDVAPGTRACFSGSESGATKALTCHYGRKGPRLLVIGDSHMRALSPAFRRLADAGKIRVTLIIRSRCGWSSRPIKNLKAWVREDCQTWRANVTRYIRRQKDVRAIVTNHRASTMPGTRAQRGPDTLKSWRVALNRRIPVVAVSDSPNWVLSRPSPTQCLRTNSAPRTWRRCSAAVGEVMWFDWTVPTVKLARKKYGARSAFRISMKETYCPKRRCRVVTPRGQIMYRDHQHLTATYTRSLAPLMERRLRGLGILP</sequence>
<dbReference type="Proteomes" id="UP000191040">
    <property type="component" value="Chromosome I"/>
</dbReference>
<keyword evidence="1" id="KW-0732">Signal</keyword>
<dbReference type="Pfam" id="PF19040">
    <property type="entry name" value="SGNH"/>
    <property type="match status" value="1"/>
</dbReference>
<dbReference type="RefSeq" id="WP_078699666.1">
    <property type="nucleotide sequence ID" value="NZ_LT796768.1"/>
</dbReference>
<dbReference type="AlphaFoldDB" id="A0A1T4Z113"/>
<organism evidence="3 4">
    <name type="scientific">Aeromicrobium choanae</name>
    <dbReference type="NCBI Taxonomy" id="1736691"/>
    <lineage>
        <taxon>Bacteria</taxon>
        <taxon>Bacillati</taxon>
        <taxon>Actinomycetota</taxon>
        <taxon>Actinomycetes</taxon>
        <taxon>Propionibacteriales</taxon>
        <taxon>Nocardioidaceae</taxon>
        <taxon>Aeromicrobium</taxon>
    </lineage>
</organism>
<protein>
    <recommendedName>
        <fullName evidence="2">SGNH domain-containing protein</fullName>
    </recommendedName>
</protein>
<keyword evidence="4" id="KW-1185">Reference proteome</keyword>
<reference evidence="4" key="1">
    <citation type="submission" date="2017-02" db="EMBL/GenBank/DDBJ databases">
        <authorList>
            <person name="Varghese N."/>
            <person name="Submissions S."/>
        </authorList>
    </citation>
    <scope>NUCLEOTIDE SEQUENCE [LARGE SCALE GENOMIC DNA]</scope>
    <source>
        <strain evidence="4">9H-4</strain>
    </source>
</reference>
<dbReference type="OrthoDB" id="3404679at2"/>
<evidence type="ECO:0000256" key="1">
    <source>
        <dbReference type="SAM" id="SignalP"/>
    </source>
</evidence>
<proteinExistence type="predicted"/>
<dbReference type="STRING" id="1736691.SAMN06295964_1605"/>
<feature type="chain" id="PRO_5012029773" description="SGNH domain-containing protein" evidence="1">
    <location>
        <begin position="24"/>
        <end position="291"/>
    </location>
</feature>
<gene>
    <name evidence="3" type="ORF">SAMN06295964_1605</name>
</gene>
<name>A0A1T4Z113_9ACTN</name>
<evidence type="ECO:0000259" key="2">
    <source>
        <dbReference type="Pfam" id="PF19040"/>
    </source>
</evidence>
<evidence type="ECO:0000313" key="4">
    <source>
        <dbReference type="Proteomes" id="UP000191040"/>
    </source>
</evidence>
<evidence type="ECO:0000313" key="3">
    <source>
        <dbReference type="EMBL" id="SKB07225.1"/>
    </source>
</evidence>
<feature type="domain" description="SGNH" evidence="2">
    <location>
        <begin position="56"/>
        <end position="281"/>
    </location>
</feature>
<dbReference type="EMBL" id="LT796768">
    <property type="protein sequence ID" value="SKB07225.1"/>
    <property type="molecule type" value="Genomic_DNA"/>
</dbReference>
<feature type="signal peptide" evidence="1">
    <location>
        <begin position="1"/>
        <end position="23"/>
    </location>
</feature>